<dbReference type="Proteomes" id="UP000002280">
    <property type="component" value="Chromosome 5"/>
</dbReference>
<reference evidence="2" key="3">
    <citation type="submission" date="2025-09" db="UniProtKB">
        <authorList>
            <consortium name="Ensembl"/>
        </authorList>
    </citation>
    <scope>IDENTIFICATION</scope>
</reference>
<dbReference type="GO" id="GO:0007127">
    <property type="term" value="P:meiosis I"/>
    <property type="evidence" value="ECO:0007669"/>
    <property type="project" value="InterPro"/>
</dbReference>
<dbReference type="GeneTree" id="ENSGT00390000005656"/>
<organism evidence="2 3">
    <name type="scientific">Monodelphis domestica</name>
    <name type="common">Gray short-tailed opossum</name>
    <dbReference type="NCBI Taxonomy" id="13616"/>
    <lineage>
        <taxon>Eukaryota</taxon>
        <taxon>Metazoa</taxon>
        <taxon>Chordata</taxon>
        <taxon>Craniata</taxon>
        <taxon>Vertebrata</taxon>
        <taxon>Euteleostomi</taxon>
        <taxon>Mammalia</taxon>
        <taxon>Metatheria</taxon>
        <taxon>Didelphimorphia</taxon>
        <taxon>Didelphidae</taxon>
        <taxon>Monodelphis</taxon>
    </lineage>
</organism>
<dbReference type="Bgee" id="ENSMODG00000004692">
    <property type="expression patterns" value="Expressed in heart and 9 other cell types or tissues"/>
</dbReference>
<evidence type="ECO:0000313" key="2">
    <source>
        <dbReference type="Ensembl" id="ENSMODP00000005783.3"/>
    </source>
</evidence>
<keyword evidence="3" id="KW-1185">Reference proteome</keyword>
<evidence type="ECO:0000256" key="1">
    <source>
        <dbReference type="SAM" id="MobiDB-lite"/>
    </source>
</evidence>
<dbReference type="AlphaFoldDB" id="F6TQS4"/>
<dbReference type="STRING" id="13616.ENSMODP00000005783"/>
<feature type="region of interest" description="Disordered" evidence="1">
    <location>
        <begin position="495"/>
        <end position="530"/>
    </location>
</feature>
<reference evidence="2" key="2">
    <citation type="submission" date="2025-08" db="UniProtKB">
        <authorList>
            <consortium name="Ensembl"/>
        </authorList>
    </citation>
    <scope>IDENTIFICATION</scope>
</reference>
<protein>
    <submittedName>
        <fullName evidence="2">Meiosis 1 associated protein</fullName>
    </submittedName>
</protein>
<proteinExistence type="predicted"/>
<dbReference type="PANTHER" id="PTHR28642:SF1">
    <property type="entry name" value="MEIOSIS 1 ARREST PROTEIN"/>
    <property type="match status" value="1"/>
</dbReference>
<dbReference type="eggNOG" id="ENOG502QT91">
    <property type="taxonomic scope" value="Eukaryota"/>
</dbReference>
<sequence>MHRGNVASKGPLTPTHVWRQPPRLLIVDAALPSWAIVCSNLCEALQNFFSLACSLEGPSRMPLFSMYVVQSQHECILPFVQVKGNFARLQACISELRLVPREGIYPSQRSCLNLAVQDGLQQFKQYSRHVMVDVAPSSTSVEITVLTCQPGKEIVKQLEGELQDTDIVSLRRLQVTEISKGDALESMDSSPSQDPVEEFGSDECSILGTDIDLQIIENDTVSIESFFKAWLQDNGTDQEHLHLLLPLPCFSSFSSASSEPMCLKCDLQERLLNPALLPGTAESTLTADNPRGDFSSFYQMAPQSAASCYRLQVIKALKSSGVCESVTYGLPFIIRPTSCWQLDWDELETNQQRFHALCHSLQKREWLLLAKGEPPSPGPSQRGPTSTFYIIFPSSSLTMLVKAVATCELLLPNAFPLPSEDPPEHVLQSVESTLDGLEVESAYNPLQVKGRLYEHLRSLLSKPQGLVTPARELRPPRQAGRLHPHRARATVFPLPLVSTPTPSRAHKMPAAKKASAEPVPALSDDEDRLL</sequence>
<reference evidence="2 3" key="1">
    <citation type="journal article" date="2007" name="Nature">
        <title>Genome of the marsupial Monodelphis domestica reveals innovation in non-coding sequences.</title>
        <authorList>
            <person name="Mikkelsen T.S."/>
            <person name="Wakefield M.J."/>
            <person name="Aken B."/>
            <person name="Amemiya C.T."/>
            <person name="Chang J.L."/>
            <person name="Duke S."/>
            <person name="Garber M."/>
            <person name="Gentles A.J."/>
            <person name="Goodstadt L."/>
            <person name="Heger A."/>
            <person name="Jurka J."/>
            <person name="Kamal M."/>
            <person name="Mauceli E."/>
            <person name="Searle S.M."/>
            <person name="Sharpe T."/>
            <person name="Baker M.L."/>
            <person name="Batzer M.A."/>
            <person name="Benos P.V."/>
            <person name="Belov K."/>
            <person name="Clamp M."/>
            <person name="Cook A."/>
            <person name="Cuff J."/>
            <person name="Das R."/>
            <person name="Davidow L."/>
            <person name="Deakin J.E."/>
            <person name="Fazzari M.J."/>
            <person name="Glass J.L."/>
            <person name="Grabherr M."/>
            <person name="Greally J.M."/>
            <person name="Gu W."/>
            <person name="Hore T.A."/>
            <person name="Huttley G.A."/>
            <person name="Kleber M."/>
            <person name="Jirtle R.L."/>
            <person name="Koina E."/>
            <person name="Lee J.T."/>
            <person name="Mahony S."/>
            <person name="Marra M.A."/>
            <person name="Miller R.D."/>
            <person name="Nicholls R.D."/>
            <person name="Oda M."/>
            <person name="Papenfuss A.T."/>
            <person name="Parra Z.E."/>
            <person name="Pollock D.D."/>
            <person name="Ray D.A."/>
            <person name="Schein J.E."/>
            <person name="Speed T.P."/>
            <person name="Thompson K."/>
            <person name="VandeBerg J.L."/>
            <person name="Wade C.M."/>
            <person name="Walker J.A."/>
            <person name="Waters P.D."/>
            <person name="Webber C."/>
            <person name="Weidman J.R."/>
            <person name="Xie X."/>
            <person name="Zody M.C."/>
            <person name="Baldwin J."/>
            <person name="Abdouelleil A."/>
            <person name="Abdulkadir J."/>
            <person name="Abebe A."/>
            <person name="Abera B."/>
            <person name="Abreu J."/>
            <person name="Acer S.C."/>
            <person name="Aftuck L."/>
            <person name="Alexander A."/>
            <person name="An P."/>
            <person name="Anderson E."/>
            <person name="Anderson S."/>
            <person name="Arachi H."/>
            <person name="Azer M."/>
            <person name="Bachantsang P."/>
            <person name="Barry A."/>
            <person name="Bayul T."/>
            <person name="Berlin A."/>
            <person name="Bessette D."/>
            <person name="Bloom T."/>
            <person name="Bloom T."/>
            <person name="Boguslavskiy L."/>
            <person name="Bonnet C."/>
            <person name="Boukhgalter B."/>
            <person name="Bourzgui I."/>
            <person name="Brown A."/>
            <person name="Cahill P."/>
            <person name="Channer S."/>
            <person name="Cheshatsang Y."/>
            <person name="Chuda L."/>
            <person name="Citroen M."/>
            <person name="Collymore A."/>
            <person name="Cooke P."/>
            <person name="Costello M."/>
            <person name="D'Aco K."/>
            <person name="Daza R."/>
            <person name="De Haan G."/>
            <person name="DeGray S."/>
            <person name="DeMaso C."/>
            <person name="Dhargay N."/>
            <person name="Dooley K."/>
            <person name="Dooley E."/>
            <person name="Doricent M."/>
            <person name="Dorje P."/>
            <person name="Dorjee K."/>
            <person name="Dupes A."/>
            <person name="Elong R."/>
            <person name="Falk J."/>
            <person name="Farina A."/>
            <person name="Faro S."/>
            <person name="Ferguson D."/>
            <person name="Fisher S."/>
            <person name="Foley C.D."/>
            <person name="Franke A."/>
            <person name="Friedrich D."/>
            <person name="Gadbois L."/>
            <person name="Gearin G."/>
            <person name="Gearin C.R."/>
            <person name="Giannoukos G."/>
            <person name="Goode T."/>
            <person name="Graham J."/>
            <person name="Grandbois E."/>
            <person name="Grewal S."/>
            <person name="Gyaltsen K."/>
            <person name="Hafez N."/>
            <person name="Hagos B."/>
            <person name="Hall J."/>
            <person name="Henson C."/>
            <person name="Hollinger A."/>
            <person name="Honan T."/>
            <person name="Huard M.D."/>
            <person name="Hughes L."/>
            <person name="Hurhula B."/>
            <person name="Husby M.E."/>
            <person name="Kamat A."/>
            <person name="Kanga B."/>
            <person name="Kashin S."/>
            <person name="Khazanovich D."/>
            <person name="Kisner P."/>
            <person name="Lance K."/>
            <person name="Lara M."/>
            <person name="Lee W."/>
            <person name="Lennon N."/>
            <person name="Letendre F."/>
            <person name="LeVine R."/>
            <person name="Lipovsky A."/>
            <person name="Liu X."/>
            <person name="Liu J."/>
            <person name="Liu S."/>
            <person name="Lokyitsang T."/>
            <person name="Lokyitsang Y."/>
            <person name="Lubonja R."/>
            <person name="Lui A."/>
            <person name="MacDonald P."/>
            <person name="Magnisalis V."/>
            <person name="Maru K."/>
            <person name="Matthews C."/>
            <person name="McCusker W."/>
            <person name="McDonough S."/>
            <person name="Mehta T."/>
            <person name="Meldrim J."/>
            <person name="Meneus L."/>
            <person name="Mihai O."/>
            <person name="Mihalev A."/>
            <person name="Mihova T."/>
            <person name="Mittelman R."/>
            <person name="Mlenga V."/>
            <person name="Montmayeur A."/>
            <person name="Mulrain L."/>
            <person name="Navidi A."/>
            <person name="Naylor J."/>
            <person name="Negash T."/>
            <person name="Nguyen T."/>
            <person name="Nguyen N."/>
            <person name="Nicol R."/>
            <person name="Norbu C."/>
            <person name="Norbu N."/>
            <person name="Novod N."/>
            <person name="O'Neill B."/>
            <person name="Osman S."/>
            <person name="Markiewicz E."/>
            <person name="Oyono O.L."/>
            <person name="Patti C."/>
            <person name="Phunkhang P."/>
            <person name="Pierre F."/>
            <person name="Priest M."/>
            <person name="Raghuraman S."/>
            <person name="Rege F."/>
            <person name="Reyes R."/>
            <person name="Rise C."/>
            <person name="Rogov P."/>
            <person name="Ross K."/>
            <person name="Ryan E."/>
            <person name="Settipalli S."/>
            <person name="Shea T."/>
            <person name="Sherpa N."/>
            <person name="Shi L."/>
            <person name="Shih D."/>
            <person name="Sparrow T."/>
            <person name="Spaulding J."/>
            <person name="Stalker J."/>
            <person name="Stange-Thomann N."/>
            <person name="Stavropoulos S."/>
            <person name="Stone C."/>
            <person name="Strader C."/>
            <person name="Tesfaye S."/>
            <person name="Thomson T."/>
            <person name="Thoulutsang Y."/>
            <person name="Thoulutsang D."/>
            <person name="Topham K."/>
            <person name="Topping I."/>
            <person name="Tsamla T."/>
            <person name="Vassiliev H."/>
            <person name="Vo A."/>
            <person name="Wangchuk T."/>
            <person name="Wangdi T."/>
            <person name="Weiand M."/>
            <person name="Wilkinson J."/>
            <person name="Wilson A."/>
            <person name="Yadav S."/>
            <person name="Young G."/>
            <person name="Yu Q."/>
            <person name="Zembek L."/>
            <person name="Zhong D."/>
            <person name="Zimmer A."/>
            <person name="Zwirko Z."/>
            <person name="Jaffe D.B."/>
            <person name="Alvarez P."/>
            <person name="Brockman W."/>
            <person name="Butler J."/>
            <person name="Chin C."/>
            <person name="Gnerre S."/>
            <person name="MacCallum I."/>
            <person name="Graves J.A."/>
            <person name="Ponting C.P."/>
            <person name="Breen M."/>
            <person name="Samollow P.B."/>
            <person name="Lander E.S."/>
            <person name="Lindblad-Toh K."/>
        </authorList>
    </citation>
    <scope>NUCLEOTIDE SEQUENCE [LARGE SCALE GENOMIC DNA]</scope>
</reference>
<dbReference type="HOGENOM" id="CLU_038694_0_0_1"/>
<dbReference type="PANTHER" id="PTHR28642">
    <property type="entry name" value="MEIOSIS 1 ARREST PROTEIN"/>
    <property type="match status" value="1"/>
</dbReference>
<dbReference type="GO" id="GO:0007283">
    <property type="term" value="P:spermatogenesis"/>
    <property type="evidence" value="ECO:0000318"/>
    <property type="project" value="GO_Central"/>
</dbReference>
<dbReference type="RefSeq" id="XP_007496945.1">
    <property type="nucleotide sequence ID" value="XM_007496883.3"/>
</dbReference>
<accession>F6TQS4</accession>
<dbReference type="FunCoup" id="F6TQS4">
    <property type="interactions" value="161"/>
</dbReference>
<evidence type="ECO:0000313" key="3">
    <source>
        <dbReference type="Proteomes" id="UP000002280"/>
    </source>
</evidence>
<gene>
    <name evidence="2" type="primary">M1AP</name>
</gene>
<dbReference type="GO" id="GO:0042802">
    <property type="term" value="F:identical protein binding"/>
    <property type="evidence" value="ECO:0007669"/>
    <property type="project" value="Ensembl"/>
</dbReference>
<dbReference type="Ensembl" id="ENSMODT00000005906.4">
    <property type="protein sequence ID" value="ENSMODP00000005783.3"/>
    <property type="gene ID" value="ENSMODG00000004692.4"/>
</dbReference>
<dbReference type="OrthoDB" id="6433824at2759"/>
<dbReference type="OMA" id="LRKHPCK"/>
<dbReference type="KEGG" id="mdo:100025833"/>
<dbReference type="CTD" id="130951"/>
<dbReference type="InParanoid" id="F6TQS4"/>
<dbReference type="GeneID" id="100025833"/>
<dbReference type="GO" id="GO:0051308">
    <property type="term" value="P:male meiosis chromosome separation"/>
    <property type="evidence" value="ECO:0000318"/>
    <property type="project" value="GO_Central"/>
</dbReference>
<name>F6TQS4_MONDO</name>
<dbReference type="InterPro" id="IPR033587">
    <property type="entry name" value="M1AP"/>
</dbReference>